<evidence type="ECO:0000256" key="13">
    <source>
        <dbReference type="ARBA" id="ARBA00023163"/>
    </source>
</evidence>
<dbReference type="GO" id="GO:0019904">
    <property type="term" value="F:protein domain specific binding"/>
    <property type="evidence" value="ECO:0007669"/>
    <property type="project" value="UniProtKB-UniRule"/>
</dbReference>
<evidence type="ECO:0000256" key="16">
    <source>
        <dbReference type="ARBA" id="ARBA00023280"/>
    </source>
</evidence>
<accession>A0A385AHF8</accession>
<evidence type="ECO:0000256" key="12">
    <source>
        <dbReference type="ARBA" id="ARBA00023159"/>
    </source>
</evidence>
<protein>
    <recommendedName>
        <fullName evidence="18 19">Protein E7</fullName>
    </recommendedName>
</protein>
<dbReference type="GO" id="GO:0052170">
    <property type="term" value="P:symbiont-mediated suppression of host innate immune response"/>
    <property type="evidence" value="ECO:0007669"/>
    <property type="project" value="UniProtKB-KW"/>
</dbReference>
<keyword evidence="10 18" id="KW-0805">Transcription regulation</keyword>
<keyword evidence="8 18" id="KW-1114">Inhibition of host interferon signaling pathway by virus</keyword>
<dbReference type="Pfam" id="PF00527">
    <property type="entry name" value="E7"/>
    <property type="match status" value="1"/>
</dbReference>
<organism evidence="21">
    <name type="scientific">Macaca mulatta papillomavirus 3</name>
    <dbReference type="NCBI Taxonomy" id="2294151"/>
    <lineage>
        <taxon>Viruses</taxon>
        <taxon>Monodnaviria</taxon>
        <taxon>Shotokuvirae</taxon>
        <taxon>Cossaviricota</taxon>
        <taxon>Papovaviricetes</taxon>
        <taxon>Zurhausenvirales</taxon>
        <taxon>Papillomaviridae</taxon>
        <taxon>primate papillomaviruses</taxon>
    </lineage>
</organism>
<dbReference type="Gene3D" id="3.30.160.330">
    <property type="match status" value="1"/>
</dbReference>
<keyword evidence="12 18" id="KW-0010">Activator</keyword>
<evidence type="ECO:0000256" key="8">
    <source>
        <dbReference type="ARBA" id="ARBA00022830"/>
    </source>
</evidence>
<proteinExistence type="inferred from homology"/>
<evidence type="ECO:0000256" key="14">
    <source>
        <dbReference type="ARBA" id="ARBA00023200"/>
    </source>
</evidence>
<evidence type="ECO:0000256" key="9">
    <source>
        <dbReference type="ARBA" id="ARBA00022833"/>
    </source>
</evidence>
<dbReference type="KEGG" id="vg:41702622"/>
<name>A0A385AHF8_9PAPI</name>
<dbReference type="RefSeq" id="YP_009553626.1">
    <property type="nucleotide sequence ID" value="NC_040827.1"/>
</dbReference>
<comment type="subunit">
    <text evidence="18">Homodimer. Homooligomer. Interacts with host RB1; this interaction induces dissociation of RB1-E2F1 complex thereby disrupting RB1 activity. Interacts with host EP300; this interaction represses EP300 transcriptional activity. Interacts with protein E2; this interaction inhibits E7 oncogenic activity. Interacts with host TMEM173/STING; this interaction impairs the ability of TMEM173/STING to sense cytosolic DNA and promote the production of type I interferon (IFN-alpha and IFN-beta).</text>
</comment>
<dbReference type="EMBL" id="MG837558">
    <property type="protein sequence ID" value="AXN57288.1"/>
    <property type="molecule type" value="Genomic_DNA"/>
</dbReference>
<keyword evidence="16 18" id="KW-0899">Viral immunoevasion</keyword>
<keyword evidence="3 18" id="KW-1048">Host nucleus</keyword>
<reference evidence="21" key="1">
    <citation type="submission" date="2018-01" db="EMBL/GenBank/DDBJ databases">
        <title>Diversity of papillomavirus in Rhesus macaques.</title>
        <authorList>
            <person name="Chen Z."/>
            <person name="Wong P.Y."/>
            <person name="Ho W."/>
            <person name="Chan P."/>
        </authorList>
    </citation>
    <scope>NUCLEOTIDE SEQUENCE [LARGE SCALE GENOMIC DNA]</scope>
    <source>
        <strain evidence="21">PM084S3c177403</strain>
    </source>
</reference>
<dbReference type="HAMAP" id="MF_04004">
    <property type="entry name" value="PPV_E7"/>
    <property type="match status" value="1"/>
</dbReference>
<comment type="function">
    <text evidence="19">E7 protein has both transforming and trans-activating activities.</text>
</comment>
<comment type="caution">
    <text evidence="18">Lacks conserved residue(s) required for the propagation of feature annotation.</text>
</comment>
<keyword evidence="17 18" id="KW-1078">G1/S host cell cycle checkpoint dysregulation by virus</keyword>
<evidence type="ECO:0000256" key="3">
    <source>
        <dbReference type="ARBA" id="ARBA00022562"/>
    </source>
</evidence>
<comment type="PTM">
    <text evidence="18">Highly phosphorylated.</text>
</comment>
<sequence>MHGAKPTLSDIVLALEPPPEAVSLHCNEQLDSSEEEDGDDGLDYIVEGDEEDDEPTEPAGQAIYRVVTSCGECGRAVRLAVRSSEADIRALQDLLLGSLSIVCPVCA</sequence>
<evidence type="ECO:0000256" key="20">
    <source>
        <dbReference type="SAM" id="MobiDB-lite"/>
    </source>
</evidence>
<evidence type="ECO:0000256" key="5">
    <source>
        <dbReference type="ARBA" id="ARBA00022632"/>
    </source>
</evidence>
<dbReference type="InterPro" id="IPR000148">
    <property type="entry name" value="Papilloma_E7"/>
</dbReference>
<evidence type="ECO:0000256" key="15">
    <source>
        <dbReference type="ARBA" id="ARBA00023258"/>
    </source>
</evidence>
<comment type="similarity">
    <text evidence="18 19">Belongs to the papillomaviridae E7 protein family.</text>
</comment>
<keyword evidence="4 18" id="KW-0945">Host-virus interaction</keyword>
<feature type="compositionally biased region" description="Acidic residues" evidence="20">
    <location>
        <begin position="31"/>
        <end position="56"/>
    </location>
</feature>
<evidence type="ECO:0000256" key="6">
    <source>
        <dbReference type="ARBA" id="ARBA00022723"/>
    </source>
</evidence>
<dbReference type="GO" id="GO:0003677">
    <property type="term" value="F:DNA binding"/>
    <property type="evidence" value="ECO:0007669"/>
    <property type="project" value="UniProtKB-UniRule"/>
</dbReference>
<evidence type="ECO:0000256" key="18">
    <source>
        <dbReference type="HAMAP-Rule" id="MF_04004"/>
    </source>
</evidence>
<evidence type="ECO:0000256" key="4">
    <source>
        <dbReference type="ARBA" id="ARBA00022581"/>
    </source>
</evidence>
<keyword evidence="9 18" id="KW-0862">Zinc</keyword>
<dbReference type="PIRSF" id="PIRSF003407">
    <property type="entry name" value="Papvi_E7"/>
    <property type="match status" value="1"/>
</dbReference>
<keyword evidence="1 18" id="KW-1121">Modulation of host cell cycle by virus</keyword>
<evidence type="ECO:0000313" key="21">
    <source>
        <dbReference type="EMBL" id="AXN57288.1"/>
    </source>
</evidence>
<keyword evidence="2 18" id="KW-0244">Early protein</keyword>
<dbReference type="GeneID" id="41702622"/>
<evidence type="ECO:0000256" key="11">
    <source>
        <dbReference type="ARBA" id="ARBA00023125"/>
    </source>
</evidence>
<keyword evidence="13 18" id="KW-0804">Transcription</keyword>
<evidence type="ECO:0000256" key="2">
    <source>
        <dbReference type="ARBA" id="ARBA00022518"/>
    </source>
</evidence>
<dbReference type="GO" id="GO:0039502">
    <property type="term" value="P:symbiont-mediated suppression of host type I interferon-mediated signaling pathway"/>
    <property type="evidence" value="ECO:0007669"/>
    <property type="project" value="UniProtKB-UniRule"/>
</dbReference>
<comment type="function">
    <text evidence="18">Plays a role in viral genome replication by driving entry of quiescent cells into the cell cycle. Stimulation of progression from G1 to S phase allows the virus to efficiently use the cellular DNA replicating machinery to achieve viral genome replication. E7 protein has both transforming and trans-activating activities. Induces the disassembly of the E2F1 transcription factor from RB1, with subsequent transcriptional activation of E2F1-regulated S-phase genes. Interferes with host histone deacetylation mediated by HDAC1 and HDAC2, leading to transcription activation. Plays also a role in the inhibition of both antiviral and antiproliferative functions of host interferon alpha. Interaction with host TMEM173/STING impairs the ability of TMEM173/STING to sense cytosolic DNA and promote the production of type I interferon (IFN-alpha and IFN-beta).</text>
</comment>
<gene>
    <name evidence="18 21" type="primary">E7</name>
</gene>
<keyword evidence="6 18" id="KW-0479">Metal-binding</keyword>
<keyword evidence="11 18" id="KW-0238">DNA-binding</keyword>
<dbReference type="GO" id="GO:0008270">
    <property type="term" value="F:zinc ion binding"/>
    <property type="evidence" value="ECO:0007669"/>
    <property type="project" value="UniProtKB-KW"/>
</dbReference>
<dbReference type="GO" id="GO:0003700">
    <property type="term" value="F:DNA-binding transcription factor activity"/>
    <property type="evidence" value="ECO:0007669"/>
    <property type="project" value="UniProtKB-UniRule"/>
</dbReference>
<feature type="zinc finger region" evidence="18">
    <location>
        <begin position="70"/>
        <end position="106"/>
    </location>
</feature>
<evidence type="ECO:0000256" key="17">
    <source>
        <dbReference type="ARBA" id="ARBA00023309"/>
    </source>
</evidence>
<evidence type="ECO:0000256" key="10">
    <source>
        <dbReference type="ARBA" id="ARBA00023015"/>
    </source>
</evidence>
<comment type="subcellular location">
    <subcellularLocation>
        <location evidence="18">Host cytoplasm</location>
    </subcellularLocation>
    <subcellularLocation>
        <location evidence="18">Host nucleus</location>
    </subcellularLocation>
    <text evidence="18">Predominantly found in the host nucleus.</text>
</comment>
<dbReference type="GO" id="GO:0030430">
    <property type="term" value="C:host cell cytoplasm"/>
    <property type="evidence" value="ECO:0007669"/>
    <property type="project" value="UniProtKB-SubCell"/>
</dbReference>
<evidence type="ECO:0000256" key="1">
    <source>
        <dbReference type="ARBA" id="ARBA00022504"/>
    </source>
</evidence>
<dbReference type="GO" id="GO:0006351">
    <property type="term" value="P:DNA-templated transcription"/>
    <property type="evidence" value="ECO:0007669"/>
    <property type="project" value="UniProtKB-UniRule"/>
</dbReference>
<dbReference type="GO" id="GO:0039645">
    <property type="term" value="P:symbiont-mediated perturbation of host cell cycle G1/S transition checkpoint"/>
    <property type="evidence" value="ECO:0007669"/>
    <property type="project" value="UniProtKB-UniRule"/>
</dbReference>
<dbReference type="GO" id="GO:0042025">
    <property type="term" value="C:host cell nucleus"/>
    <property type="evidence" value="ECO:0007669"/>
    <property type="project" value="UniProtKB-SubCell"/>
</dbReference>
<evidence type="ECO:0000256" key="7">
    <source>
        <dbReference type="ARBA" id="ARBA00022771"/>
    </source>
</evidence>
<keyword evidence="7 18" id="KW-0863">Zinc-finger</keyword>
<dbReference type="SUPFAM" id="SSF161234">
    <property type="entry name" value="E7 C-terminal domain-like"/>
    <property type="match status" value="1"/>
</dbReference>
<feature type="short sequence motif" description="Nuclear export signal" evidence="18">
    <location>
        <begin position="88"/>
        <end position="96"/>
    </location>
</feature>
<comment type="domain">
    <text evidence="18">The E7 terminal domain is an intrinsically disordered domain, whose flexibility and conformational transitions confer target adaptability to the oncoprotein. It allows adaptation to a variety of protein targets and exposes the PEST degradation sequence that regulates its turnover in the cell.</text>
</comment>
<keyword evidence="15" id="KW-0922">Interferon antiviral system evasion</keyword>
<evidence type="ECO:0000256" key="19">
    <source>
        <dbReference type="PIRNR" id="PIRNR003407"/>
    </source>
</evidence>
<feature type="short sequence motif" description="LXCXE motif; interaction with host RB1 and TMEM173/STING" evidence="18">
    <location>
        <begin position="24"/>
        <end position="28"/>
    </location>
</feature>
<dbReference type="Proteomes" id="UP000290157">
    <property type="component" value="Segment"/>
</dbReference>
<keyword evidence="5 18" id="KW-1090">Inhibition of host innate immune response by virus</keyword>
<feature type="region of interest" description="Disordered" evidence="20">
    <location>
        <begin position="29"/>
        <end position="58"/>
    </location>
</feature>
<keyword evidence="14 18" id="KW-1035">Host cytoplasm</keyword>